<proteinExistence type="predicted"/>
<dbReference type="STRING" id="940295.EYM_01680"/>
<organism evidence="2 3">
    <name type="scientific">Ignicoccus islandicus DSM 13165</name>
    <dbReference type="NCBI Taxonomy" id="940295"/>
    <lineage>
        <taxon>Archaea</taxon>
        <taxon>Thermoproteota</taxon>
        <taxon>Thermoprotei</taxon>
        <taxon>Desulfurococcales</taxon>
        <taxon>Desulfurococcaceae</taxon>
        <taxon>Ignicoccus</taxon>
    </lineage>
</organism>
<dbReference type="Proteomes" id="UP000060778">
    <property type="component" value="Chromosome"/>
</dbReference>
<protein>
    <submittedName>
        <fullName evidence="2">Uncharacterized protein</fullName>
    </submittedName>
</protein>
<feature type="transmembrane region" description="Helical" evidence="1">
    <location>
        <begin position="41"/>
        <end position="62"/>
    </location>
</feature>
<gene>
    <name evidence="2" type="ORF">EYM_01680</name>
</gene>
<sequence length="69" mass="7340">MDDLRLALVIGLSVGLANLFISIISGNLFLLTDLGALIETLLLYSALAFALAYLSIYSSSIICEWVGAC</sequence>
<keyword evidence="1" id="KW-0812">Transmembrane</keyword>
<keyword evidence="3" id="KW-1185">Reference proteome</keyword>
<keyword evidence="1" id="KW-0472">Membrane</keyword>
<dbReference type="EMBL" id="CP006867">
    <property type="protein sequence ID" value="ALU12232.1"/>
    <property type="molecule type" value="Genomic_DNA"/>
</dbReference>
<dbReference type="RefSeq" id="WP_075049374.1">
    <property type="nucleotide sequence ID" value="NZ_CP006867.1"/>
</dbReference>
<dbReference type="KEGG" id="iis:EYM_01680"/>
<dbReference type="GeneID" id="30679743"/>
<evidence type="ECO:0000313" key="3">
    <source>
        <dbReference type="Proteomes" id="UP000060778"/>
    </source>
</evidence>
<evidence type="ECO:0000313" key="2">
    <source>
        <dbReference type="EMBL" id="ALU12232.1"/>
    </source>
</evidence>
<reference evidence="2 3" key="1">
    <citation type="submission" date="2013-11" db="EMBL/GenBank/DDBJ databases">
        <title>Comparative genomics of Ignicoccus.</title>
        <authorList>
            <person name="Podar M."/>
        </authorList>
    </citation>
    <scope>NUCLEOTIDE SEQUENCE [LARGE SCALE GENOMIC DNA]</scope>
    <source>
        <strain evidence="2 3">DSM 13165</strain>
    </source>
</reference>
<feature type="transmembrane region" description="Helical" evidence="1">
    <location>
        <begin position="6"/>
        <end position="29"/>
    </location>
</feature>
<accession>A0A0U3F885</accession>
<evidence type="ECO:0000256" key="1">
    <source>
        <dbReference type="SAM" id="Phobius"/>
    </source>
</evidence>
<name>A0A0U3F885_9CREN</name>
<keyword evidence="1" id="KW-1133">Transmembrane helix</keyword>
<dbReference type="AlphaFoldDB" id="A0A0U3F885"/>